<name>A0PZT3_CLONN</name>
<dbReference type="KEGG" id="cno:NT01CX_1812"/>
<dbReference type="HOGENOM" id="CLU_3287517_0_0_9"/>
<proteinExistence type="predicted"/>
<dbReference type="AlphaFoldDB" id="A0PZT3"/>
<dbReference type="EMBL" id="CP000382">
    <property type="protein sequence ID" value="ABK60553.1"/>
    <property type="molecule type" value="Genomic_DNA"/>
</dbReference>
<evidence type="ECO:0000313" key="1">
    <source>
        <dbReference type="EMBL" id="ABK60553.1"/>
    </source>
</evidence>
<gene>
    <name evidence="1" type="ordered locus">NT01CX_1812</name>
</gene>
<sequence>MISGIKMVIFAIKKNLSILLGGFKKIFRIYTTIYNNIFIV</sequence>
<dbReference type="Proteomes" id="UP000008220">
    <property type="component" value="Chromosome"/>
</dbReference>
<organism evidence="1 2">
    <name type="scientific">Clostridium novyi (strain NT)</name>
    <dbReference type="NCBI Taxonomy" id="386415"/>
    <lineage>
        <taxon>Bacteria</taxon>
        <taxon>Bacillati</taxon>
        <taxon>Bacillota</taxon>
        <taxon>Clostridia</taxon>
        <taxon>Eubacteriales</taxon>
        <taxon>Clostridiaceae</taxon>
        <taxon>Clostridium</taxon>
    </lineage>
</organism>
<reference evidence="1 2" key="1">
    <citation type="journal article" date="2006" name="Nat. Biotechnol.">
        <title>The genome and transcriptomes of the anti-tumor agent Clostridium novyi-NT.</title>
        <authorList>
            <person name="Bettegowda C."/>
            <person name="Huang X."/>
            <person name="Lin J."/>
            <person name="Cheong I."/>
            <person name="Kohli M."/>
            <person name="Szabo S.A."/>
            <person name="Zhang X."/>
            <person name="Diaz L.A. Jr."/>
            <person name="Velculescu V.E."/>
            <person name="Parmigiani G."/>
            <person name="Kinzler K.W."/>
            <person name="Vogelstein B."/>
            <person name="Zhou S."/>
        </authorList>
    </citation>
    <scope>NUCLEOTIDE SEQUENCE [LARGE SCALE GENOMIC DNA]</scope>
    <source>
        <strain evidence="1 2">NT</strain>
    </source>
</reference>
<accession>A0PZT3</accession>
<protein>
    <submittedName>
        <fullName evidence="1">Uncharacterized protein</fullName>
    </submittedName>
</protein>
<keyword evidence="2" id="KW-1185">Reference proteome</keyword>
<evidence type="ECO:0000313" key="2">
    <source>
        <dbReference type="Proteomes" id="UP000008220"/>
    </source>
</evidence>
<dbReference type="STRING" id="386415.NT01CX_1812"/>